<sequence>MLERSLVAASNLKYNHPYRSLPSIIYFHLPAWVGLVSVRFFYNYEKRFLVNFEIGFFQITNTPISSLKNISHIIKNRLIDLMIYLLTKCSVNCLSSFFLDGKIILEYIISVNRLDRGYLYLEICSASSISLSLIRCGECREVGILKPLGRLIAPLKTLESAADPSHWYTNFNIGSIKCSKTILIHRRHCHVPRCRGTRPSSLLRLFNKEHKALMLEREKWIKDTASSCMVVVTLIAAVMFAAAFTVPGGNNNNTGQPILLTEKSFMIFAISDALELFSSTTSLLIFLSILTSHYAEENFLDSLPSKLILGLATLFISIATMMTSFCATLIIVLDGKFRLHSCNSVCIVTIFVFCGFGESYLQVWHDLCWGSRAHQETQTSNNTRVLTWSDKSPTSKGSGFHYMERNGRITKETIHSDSFFLFNSSLGLSIYTLNRRWRGAWPACSFTKVAVHLCDLSVGKLCCWLASCVAVLASHGEEITPHMG</sequence>
<feature type="transmembrane region" description="Helical" evidence="1">
    <location>
        <begin position="307"/>
        <end position="331"/>
    </location>
</feature>
<dbReference type="GO" id="GO:0016020">
    <property type="term" value="C:membrane"/>
    <property type="evidence" value="ECO:0007669"/>
    <property type="project" value="TreeGrafter"/>
</dbReference>
<keyword evidence="4" id="KW-1185">Reference proteome</keyword>
<dbReference type="Pfam" id="PF13962">
    <property type="entry name" value="PGG"/>
    <property type="match status" value="1"/>
</dbReference>
<evidence type="ECO:0000313" key="3">
    <source>
        <dbReference type="EMBL" id="KAF5944635.1"/>
    </source>
</evidence>
<keyword evidence="1" id="KW-0812">Transmembrane</keyword>
<feature type="transmembrane region" description="Helical" evidence="1">
    <location>
        <begin position="337"/>
        <end position="356"/>
    </location>
</feature>
<evidence type="ECO:0000259" key="2">
    <source>
        <dbReference type="Pfam" id="PF13962"/>
    </source>
</evidence>
<feature type="transmembrane region" description="Helical" evidence="1">
    <location>
        <begin position="224"/>
        <end position="245"/>
    </location>
</feature>
<evidence type="ECO:0000256" key="1">
    <source>
        <dbReference type="SAM" id="Phobius"/>
    </source>
</evidence>
<reference evidence="3 4" key="2">
    <citation type="submission" date="2020-07" db="EMBL/GenBank/DDBJ databases">
        <title>Genome assembly of wild tea tree DASZ reveals pedigree and selection history of tea varieties.</title>
        <authorList>
            <person name="Zhang W."/>
        </authorList>
    </citation>
    <scope>NUCLEOTIDE SEQUENCE [LARGE SCALE GENOMIC DNA]</scope>
    <source>
        <strain evidence="4">cv. G240</strain>
        <tissue evidence="3">Leaf</tissue>
    </source>
</reference>
<proteinExistence type="predicted"/>
<keyword evidence="1" id="KW-1133">Transmembrane helix</keyword>
<protein>
    <recommendedName>
        <fullName evidence="2">PGG domain-containing protein</fullName>
    </recommendedName>
</protein>
<dbReference type="EMBL" id="JACBKZ010000008">
    <property type="protein sequence ID" value="KAF5944635.1"/>
    <property type="molecule type" value="Genomic_DNA"/>
</dbReference>
<feature type="domain" description="PGG" evidence="2">
    <location>
        <begin position="218"/>
        <end position="331"/>
    </location>
</feature>
<reference evidence="4" key="1">
    <citation type="journal article" date="2020" name="Nat. Commun.">
        <title>Genome assembly of wild tea tree DASZ reveals pedigree and selection history of tea varieties.</title>
        <authorList>
            <person name="Zhang W."/>
            <person name="Zhang Y."/>
            <person name="Qiu H."/>
            <person name="Guo Y."/>
            <person name="Wan H."/>
            <person name="Zhang X."/>
            <person name="Scossa F."/>
            <person name="Alseekh S."/>
            <person name="Zhang Q."/>
            <person name="Wang P."/>
            <person name="Xu L."/>
            <person name="Schmidt M.H."/>
            <person name="Jia X."/>
            <person name="Li D."/>
            <person name="Zhu A."/>
            <person name="Guo F."/>
            <person name="Chen W."/>
            <person name="Ni D."/>
            <person name="Usadel B."/>
            <person name="Fernie A.R."/>
            <person name="Wen W."/>
        </authorList>
    </citation>
    <scope>NUCLEOTIDE SEQUENCE [LARGE SCALE GENOMIC DNA]</scope>
    <source>
        <strain evidence="4">cv. G240</strain>
    </source>
</reference>
<name>A0A7J7GWM7_CAMSI</name>
<gene>
    <name evidence="3" type="ORF">HYC85_018712</name>
</gene>
<dbReference type="Proteomes" id="UP000593564">
    <property type="component" value="Unassembled WGS sequence"/>
</dbReference>
<keyword evidence="1" id="KW-0472">Membrane</keyword>
<accession>A0A7J7GWM7</accession>
<feature type="transmembrane region" description="Helical" evidence="1">
    <location>
        <begin position="20"/>
        <end position="42"/>
    </location>
</feature>
<dbReference type="PANTHER" id="PTHR24177">
    <property type="entry name" value="CASKIN"/>
    <property type="match status" value="1"/>
</dbReference>
<evidence type="ECO:0000313" key="4">
    <source>
        <dbReference type="Proteomes" id="UP000593564"/>
    </source>
</evidence>
<dbReference type="AlphaFoldDB" id="A0A7J7GWM7"/>
<organism evidence="3 4">
    <name type="scientific">Camellia sinensis</name>
    <name type="common">Tea plant</name>
    <name type="synonym">Thea sinensis</name>
    <dbReference type="NCBI Taxonomy" id="4442"/>
    <lineage>
        <taxon>Eukaryota</taxon>
        <taxon>Viridiplantae</taxon>
        <taxon>Streptophyta</taxon>
        <taxon>Embryophyta</taxon>
        <taxon>Tracheophyta</taxon>
        <taxon>Spermatophyta</taxon>
        <taxon>Magnoliopsida</taxon>
        <taxon>eudicotyledons</taxon>
        <taxon>Gunneridae</taxon>
        <taxon>Pentapetalae</taxon>
        <taxon>asterids</taxon>
        <taxon>Ericales</taxon>
        <taxon>Theaceae</taxon>
        <taxon>Camellia</taxon>
    </lineage>
</organism>
<comment type="caution">
    <text evidence="3">The sequence shown here is derived from an EMBL/GenBank/DDBJ whole genome shotgun (WGS) entry which is preliminary data.</text>
</comment>
<dbReference type="InterPro" id="IPR026961">
    <property type="entry name" value="PGG_dom"/>
</dbReference>
<dbReference type="PANTHER" id="PTHR24177:SF292">
    <property type="entry name" value="ANKYRIN REPEAT FAMILY PROTEIN-RELATED"/>
    <property type="match status" value="1"/>
</dbReference>